<proteinExistence type="predicted"/>
<reference evidence="3" key="1">
    <citation type="submission" date="2022-08" db="EMBL/GenBank/DDBJ databases">
        <authorList>
            <consortium name="DOE Joint Genome Institute"/>
            <person name="Min B."/>
            <person name="Riley R."/>
            <person name="Sierra-Patev S."/>
            <person name="Naranjo-Ortiz M."/>
            <person name="Looney B."/>
            <person name="Konkel Z."/>
            <person name="Slot J.C."/>
            <person name="Sakamoto Y."/>
            <person name="Steenwyk J.L."/>
            <person name="Rokas A."/>
            <person name="Carro J."/>
            <person name="Camarero S."/>
            <person name="Ferreira P."/>
            <person name="Molpeceres G."/>
            <person name="Ruiz-Duenas F.J."/>
            <person name="Serrano A."/>
            <person name="Henrissat B."/>
            <person name="Drula E."/>
            <person name="Hughes K.W."/>
            <person name="Mata J.L."/>
            <person name="Ishikawa N.K."/>
            <person name="Vargas-Isla R."/>
            <person name="Ushijima S."/>
            <person name="Smith C.A."/>
            <person name="Ahrendt S."/>
            <person name="Andreopoulos W."/>
            <person name="He G."/>
            <person name="Labutti K."/>
            <person name="Lipzen A."/>
            <person name="Ng V."/>
            <person name="Sandor L."/>
            <person name="Barry K."/>
            <person name="Martinez A.T."/>
            <person name="Xiao Y."/>
            <person name="Gibbons J.G."/>
            <person name="Terashima K."/>
            <person name="Hibbett D.S."/>
            <person name="Grigoriev I.V."/>
        </authorList>
    </citation>
    <scope>NUCLEOTIDE SEQUENCE</scope>
    <source>
        <strain evidence="3">TFB9207</strain>
    </source>
</reference>
<feature type="region of interest" description="Disordered" evidence="1">
    <location>
        <begin position="28"/>
        <end position="48"/>
    </location>
</feature>
<evidence type="ECO:0000313" key="3">
    <source>
        <dbReference type="EMBL" id="KAJ3831630.1"/>
    </source>
</evidence>
<accession>A0AA38U4V2</accession>
<sequence length="184" mass="20588">MMFSSRFILRVMFGLILLGAAYSAPITPKPGTGTETDGPGSNTDIEQNKGPWIDSSDVLVRLSPKYEPIPAGGSYRIYIAFNLVGPKHPMDERLTRKQANVPLDVARELKRNLIGSMMNLLKGKVKPVDGKTKMKIIYQEKWNPPEGGYQQFTYLAFWVWNVNGKEGSPTVSSVIARKRISMLR</sequence>
<evidence type="ECO:0000256" key="2">
    <source>
        <dbReference type="SAM" id="SignalP"/>
    </source>
</evidence>
<feature type="compositionally biased region" description="Polar residues" evidence="1">
    <location>
        <begin position="33"/>
        <end position="45"/>
    </location>
</feature>
<feature type="chain" id="PRO_5041333586" evidence="2">
    <location>
        <begin position="24"/>
        <end position="184"/>
    </location>
</feature>
<organism evidence="3 4">
    <name type="scientific">Lentinula raphanica</name>
    <dbReference type="NCBI Taxonomy" id="153919"/>
    <lineage>
        <taxon>Eukaryota</taxon>
        <taxon>Fungi</taxon>
        <taxon>Dikarya</taxon>
        <taxon>Basidiomycota</taxon>
        <taxon>Agaricomycotina</taxon>
        <taxon>Agaricomycetes</taxon>
        <taxon>Agaricomycetidae</taxon>
        <taxon>Agaricales</taxon>
        <taxon>Marasmiineae</taxon>
        <taxon>Omphalotaceae</taxon>
        <taxon>Lentinula</taxon>
    </lineage>
</organism>
<comment type="caution">
    <text evidence="3">The sequence shown here is derived from an EMBL/GenBank/DDBJ whole genome shotgun (WGS) entry which is preliminary data.</text>
</comment>
<dbReference type="EMBL" id="MU807331">
    <property type="protein sequence ID" value="KAJ3831630.1"/>
    <property type="molecule type" value="Genomic_DNA"/>
</dbReference>
<name>A0AA38U4V2_9AGAR</name>
<protein>
    <submittedName>
        <fullName evidence="3">Uncharacterized protein</fullName>
    </submittedName>
</protein>
<feature type="signal peptide" evidence="2">
    <location>
        <begin position="1"/>
        <end position="23"/>
    </location>
</feature>
<keyword evidence="2" id="KW-0732">Signal</keyword>
<keyword evidence="4" id="KW-1185">Reference proteome</keyword>
<evidence type="ECO:0000256" key="1">
    <source>
        <dbReference type="SAM" id="MobiDB-lite"/>
    </source>
</evidence>
<evidence type="ECO:0000313" key="4">
    <source>
        <dbReference type="Proteomes" id="UP001163846"/>
    </source>
</evidence>
<dbReference type="AlphaFoldDB" id="A0AA38U4V2"/>
<dbReference type="Proteomes" id="UP001163846">
    <property type="component" value="Unassembled WGS sequence"/>
</dbReference>
<gene>
    <name evidence="3" type="ORF">F5878DRAFT_636142</name>
</gene>